<dbReference type="Pfam" id="PF00134">
    <property type="entry name" value="Cyclin_N"/>
    <property type="match status" value="1"/>
</dbReference>
<dbReference type="GO" id="GO:0006357">
    <property type="term" value="P:regulation of transcription by RNA polymerase II"/>
    <property type="evidence" value="ECO:0007669"/>
    <property type="project" value="InterPro"/>
</dbReference>
<organism evidence="4 5">
    <name type="scientific">Stephania cephalantha</name>
    <dbReference type="NCBI Taxonomy" id="152367"/>
    <lineage>
        <taxon>Eukaryota</taxon>
        <taxon>Viridiplantae</taxon>
        <taxon>Streptophyta</taxon>
        <taxon>Embryophyta</taxon>
        <taxon>Tracheophyta</taxon>
        <taxon>Spermatophyta</taxon>
        <taxon>Magnoliopsida</taxon>
        <taxon>Ranunculales</taxon>
        <taxon>Menispermaceae</taxon>
        <taxon>Menispermoideae</taxon>
        <taxon>Cissampelideae</taxon>
        <taxon>Stephania</taxon>
    </lineage>
</organism>
<dbReference type="EMBL" id="JBBNAG010000013">
    <property type="protein sequence ID" value="KAK9083936.1"/>
    <property type="molecule type" value="Genomic_DNA"/>
</dbReference>
<feature type="region of interest" description="Disordered" evidence="2">
    <location>
        <begin position="162"/>
        <end position="183"/>
    </location>
</feature>
<dbReference type="GO" id="GO:0016538">
    <property type="term" value="F:cyclin-dependent protein serine/threonine kinase regulator activity"/>
    <property type="evidence" value="ECO:0007669"/>
    <property type="project" value="InterPro"/>
</dbReference>
<dbReference type="Gene3D" id="1.10.472.10">
    <property type="entry name" value="Cyclin-like"/>
    <property type="match status" value="1"/>
</dbReference>
<dbReference type="InterPro" id="IPR013763">
    <property type="entry name" value="Cyclin-like_dom"/>
</dbReference>
<sequence>MFSFIAAYSMPVSTHFLSAHDLTSHASSLWPHSSHPHGPHVVTLSTSPLSASHLALIHQAREDVDGEDDEVKSLDLRFFGQFSSMDSFMPKPKCLLLNLSGLSLTMPLSRNYRGQGDYHQSNLNYQPSFNRNKSSLNWNNDNSNLYELPRRSREHMNNIRYHDDDVAPSMKRRKVSSSSWKDSGRYYPQSNVAVDNTPSTSDSLYVPAKPSDSYYGAGCKRDRSAIEEDLVFMSKDEIEKLSPSRKDGIDSFRETYLRYSYCGFLQSLGTKLELPQTTIGTAMVLCHRFFVRRSHACHDRFLIATAALFLAAKSEETPRPLNNVLRASCEICHQQGLQFFSYLLPVDWFEQYRERVLEAEQMILTTLDFELNVQHPYASVTSVLSKLGLSETALTSLALSVVSQG</sequence>
<evidence type="ECO:0000313" key="4">
    <source>
        <dbReference type="EMBL" id="KAK9083936.1"/>
    </source>
</evidence>
<dbReference type="SUPFAM" id="SSF47954">
    <property type="entry name" value="Cyclin-like"/>
    <property type="match status" value="1"/>
</dbReference>
<dbReference type="SMART" id="SM00385">
    <property type="entry name" value="CYCLIN"/>
    <property type="match status" value="1"/>
</dbReference>
<dbReference type="InterPro" id="IPR036915">
    <property type="entry name" value="Cyclin-like_sf"/>
</dbReference>
<comment type="similarity">
    <text evidence="1">Belongs to the cyclin family.</text>
</comment>
<gene>
    <name evidence="4" type="ORF">Scep_030407</name>
</gene>
<dbReference type="PANTHER" id="PTHR10026">
    <property type="entry name" value="CYCLIN"/>
    <property type="match status" value="1"/>
</dbReference>
<dbReference type="FunFam" id="1.10.472.10:FF:000212">
    <property type="entry name" value="Cyclin-T1-2"/>
    <property type="match status" value="1"/>
</dbReference>
<comment type="caution">
    <text evidence="4">The sequence shown here is derived from an EMBL/GenBank/DDBJ whole genome shotgun (WGS) entry which is preliminary data.</text>
</comment>
<feature type="domain" description="Cyclin-like" evidence="3">
    <location>
        <begin position="263"/>
        <end position="365"/>
    </location>
</feature>
<evidence type="ECO:0000259" key="3">
    <source>
        <dbReference type="SMART" id="SM00385"/>
    </source>
</evidence>
<dbReference type="InterPro" id="IPR043198">
    <property type="entry name" value="Cyclin/Ssn8"/>
</dbReference>
<evidence type="ECO:0000256" key="1">
    <source>
        <dbReference type="RuleBase" id="RU000383"/>
    </source>
</evidence>
<dbReference type="Proteomes" id="UP001419268">
    <property type="component" value="Unassembled WGS sequence"/>
</dbReference>
<dbReference type="AlphaFoldDB" id="A0AAP0DZP4"/>
<name>A0AAP0DZP4_9MAGN</name>
<evidence type="ECO:0000313" key="5">
    <source>
        <dbReference type="Proteomes" id="UP001419268"/>
    </source>
</evidence>
<accession>A0AAP0DZP4</accession>
<reference evidence="4 5" key="1">
    <citation type="submission" date="2024-01" db="EMBL/GenBank/DDBJ databases">
        <title>Genome assemblies of Stephania.</title>
        <authorList>
            <person name="Yang L."/>
        </authorList>
    </citation>
    <scope>NUCLEOTIDE SEQUENCE [LARGE SCALE GENOMIC DNA]</scope>
    <source>
        <strain evidence="4">JXDWG</strain>
        <tissue evidence="4">Leaf</tissue>
    </source>
</reference>
<keyword evidence="1" id="KW-0195">Cyclin</keyword>
<protein>
    <recommendedName>
        <fullName evidence="3">Cyclin-like domain-containing protein</fullName>
    </recommendedName>
</protein>
<evidence type="ECO:0000256" key="2">
    <source>
        <dbReference type="SAM" id="MobiDB-lite"/>
    </source>
</evidence>
<keyword evidence="5" id="KW-1185">Reference proteome</keyword>
<proteinExistence type="inferred from homology"/>
<dbReference type="InterPro" id="IPR006671">
    <property type="entry name" value="Cyclin_N"/>
</dbReference>